<gene>
    <name evidence="3" type="ORF">FHX71_001577</name>
</gene>
<proteinExistence type="predicted"/>
<dbReference type="InterPro" id="IPR001387">
    <property type="entry name" value="Cro/C1-type_HTH"/>
</dbReference>
<dbReference type="SMART" id="SM00530">
    <property type="entry name" value="HTH_XRE"/>
    <property type="match status" value="1"/>
</dbReference>
<dbReference type="Gene3D" id="1.10.260.40">
    <property type="entry name" value="lambda repressor-like DNA-binding domains"/>
    <property type="match status" value="1"/>
</dbReference>
<sequence length="301" mass="33378">MTTSNGLREFLTSRRAQIDPATVGLPPSPVQRRGRGLRREEVAALAGVSVDYYARLEQGRIGNISDQVLTAIEDALRLDPLERQHLRSLVGNPTAQQRRSTPVGRPKVRVGLRTFVEAIDPVPALLQGPRMEILAWNRAATILLTDFGAMPARDRNVARWLFLDSSNRVRYPDWEEVAAPTVAALRAARNPGRPDEALEKLVGELSVASEEFARYWATYRLFKHGHGTKRIFHPTVGVMSLNYETFDIPDSGGQFLSTYTADVGSPAAEKLSILMSWGNSPDETTPVEPDSVQSEAEHREP</sequence>
<dbReference type="Gene3D" id="3.30.450.180">
    <property type="match status" value="1"/>
</dbReference>
<dbReference type="Pfam" id="PF17765">
    <property type="entry name" value="MLTR_LBD"/>
    <property type="match status" value="1"/>
</dbReference>
<comment type="caution">
    <text evidence="3">The sequence shown here is derived from an EMBL/GenBank/DDBJ whole genome shotgun (WGS) entry which is preliminary data.</text>
</comment>
<dbReference type="EMBL" id="JACGWV010000001">
    <property type="protein sequence ID" value="MBA8807635.1"/>
    <property type="molecule type" value="Genomic_DNA"/>
</dbReference>
<feature type="domain" description="HTH cro/C1-type" evidence="2">
    <location>
        <begin position="32"/>
        <end position="83"/>
    </location>
</feature>
<dbReference type="InterPro" id="IPR010982">
    <property type="entry name" value="Lambda_DNA-bd_dom_sf"/>
</dbReference>
<dbReference type="PROSITE" id="PS50943">
    <property type="entry name" value="HTH_CROC1"/>
    <property type="match status" value="1"/>
</dbReference>
<dbReference type="PANTHER" id="PTHR35010:SF2">
    <property type="entry name" value="BLL4672 PROTEIN"/>
    <property type="match status" value="1"/>
</dbReference>
<organism evidence="3 4">
    <name type="scientific">Promicromonospora sukumoe</name>
    <dbReference type="NCBI Taxonomy" id="88382"/>
    <lineage>
        <taxon>Bacteria</taxon>
        <taxon>Bacillati</taxon>
        <taxon>Actinomycetota</taxon>
        <taxon>Actinomycetes</taxon>
        <taxon>Micrococcales</taxon>
        <taxon>Promicromonosporaceae</taxon>
        <taxon>Promicromonospora</taxon>
    </lineage>
</organism>
<dbReference type="GO" id="GO:0003677">
    <property type="term" value="F:DNA binding"/>
    <property type="evidence" value="ECO:0007669"/>
    <property type="project" value="InterPro"/>
</dbReference>
<dbReference type="CDD" id="cd00093">
    <property type="entry name" value="HTH_XRE"/>
    <property type="match status" value="1"/>
</dbReference>
<feature type="region of interest" description="Disordered" evidence="1">
    <location>
        <begin position="276"/>
        <end position="301"/>
    </location>
</feature>
<accession>A0A7W3J7H0</accession>
<dbReference type="RefSeq" id="WP_182615176.1">
    <property type="nucleotide sequence ID" value="NZ_BAAATF010000007.1"/>
</dbReference>
<evidence type="ECO:0000256" key="1">
    <source>
        <dbReference type="SAM" id="MobiDB-lite"/>
    </source>
</evidence>
<evidence type="ECO:0000313" key="3">
    <source>
        <dbReference type="EMBL" id="MBA8807635.1"/>
    </source>
</evidence>
<dbReference type="SUPFAM" id="SSF47413">
    <property type="entry name" value="lambda repressor-like DNA-binding domains"/>
    <property type="match status" value="1"/>
</dbReference>
<keyword evidence="4" id="KW-1185">Reference proteome</keyword>
<dbReference type="Pfam" id="PF13560">
    <property type="entry name" value="HTH_31"/>
    <property type="match status" value="1"/>
</dbReference>
<evidence type="ECO:0000313" key="4">
    <source>
        <dbReference type="Proteomes" id="UP000540568"/>
    </source>
</evidence>
<dbReference type="Proteomes" id="UP000540568">
    <property type="component" value="Unassembled WGS sequence"/>
</dbReference>
<dbReference type="PANTHER" id="PTHR35010">
    <property type="entry name" value="BLL4672 PROTEIN-RELATED"/>
    <property type="match status" value="1"/>
</dbReference>
<evidence type="ECO:0000259" key="2">
    <source>
        <dbReference type="PROSITE" id="PS50943"/>
    </source>
</evidence>
<dbReference type="InterPro" id="IPR041413">
    <property type="entry name" value="MLTR_LBD"/>
</dbReference>
<name>A0A7W3J7H0_9MICO</name>
<reference evidence="3 4" key="1">
    <citation type="submission" date="2020-07" db="EMBL/GenBank/DDBJ databases">
        <title>Sequencing the genomes of 1000 actinobacteria strains.</title>
        <authorList>
            <person name="Klenk H.-P."/>
        </authorList>
    </citation>
    <scope>NUCLEOTIDE SEQUENCE [LARGE SCALE GENOMIC DNA]</scope>
    <source>
        <strain evidence="3 4">DSM 44121</strain>
    </source>
</reference>
<dbReference type="AlphaFoldDB" id="A0A7W3J7H0"/>
<protein>
    <submittedName>
        <fullName evidence="3">Transcriptional regulator with XRE-family HTH domain</fullName>
    </submittedName>
</protein>